<dbReference type="InterPro" id="IPR039015">
    <property type="entry name" value="ENDOD1"/>
</dbReference>
<protein>
    <recommendedName>
        <fullName evidence="6">Endonuclease domain-containing 1 protein-like</fullName>
    </recommendedName>
</protein>
<feature type="domain" description="ENPP1-3/EXOG-like endonuclease/phosphodiesterase" evidence="2">
    <location>
        <begin position="56"/>
        <end position="271"/>
    </location>
</feature>
<evidence type="ECO:0000259" key="3">
    <source>
        <dbReference type="SMART" id="SM00892"/>
    </source>
</evidence>
<name>A0AAD8FVB5_ACIOX</name>
<dbReference type="Proteomes" id="UP001230051">
    <property type="component" value="Unassembled WGS sequence"/>
</dbReference>
<comment type="caution">
    <text evidence="4">The sequence shown here is derived from an EMBL/GenBank/DDBJ whole genome shotgun (WGS) entry which is preliminary data.</text>
</comment>
<proteinExistence type="predicted"/>
<dbReference type="InterPro" id="IPR044929">
    <property type="entry name" value="DNA/RNA_non-sp_Endonuclease_sf"/>
</dbReference>
<keyword evidence="5" id="KW-1185">Reference proteome</keyword>
<dbReference type="Pfam" id="PF01223">
    <property type="entry name" value="Endonuclease_NS"/>
    <property type="match status" value="1"/>
</dbReference>
<dbReference type="GO" id="GO:0016787">
    <property type="term" value="F:hydrolase activity"/>
    <property type="evidence" value="ECO:0007669"/>
    <property type="project" value="InterPro"/>
</dbReference>
<evidence type="ECO:0000313" key="4">
    <source>
        <dbReference type="EMBL" id="KAK1153197.1"/>
    </source>
</evidence>
<dbReference type="PANTHER" id="PTHR21472:SF21">
    <property type="entry name" value="ENDONUCLEASE DOMAIN-CONTAINING 1 PROTEIN-LIKE-RELATED"/>
    <property type="match status" value="1"/>
</dbReference>
<evidence type="ECO:0000256" key="1">
    <source>
        <dbReference type="SAM" id="SignalP"/>
    </source>
</evidence>
<dbReference type="InterPro" id="IPR001604">
    <property type="entry name" value="Endo_G_ENPP1-like_dom"/>
</dbReference>
<organism evidence="4 5">
    <name type="scientific">Acipenser oxyrinchus oxyrinchus</name>
    <dbReference type="NCBI Taxonomy" id="40147"/>
    <lineage>
        <taxon>Eukaryota</taxon>
        <taxon>Metazoa</taxon>
        <taxon>Chordata</taxon>
        <taxon>Craniata</taxon>
        <taxon>Vertebrata</taxon>
        <taxon>Euteleostomi</taxon>
        <taxon>Actinopterygii</taxon>
        <taxon>Chondrostei</taxon>
        <taxon>Acipenseriformes</taxon>
        <taxon>Acipenseridae</taxon>
        <taxon>Acipenser</taxon>
    </lineage>
</organism>
<gene>
    <name evidence="4" type="ORF">AOXY_G30083</name>
</gene>
<feature type="domain" description="DNA/RNA non-specific endonuclease/pyrophosphatase/phosphodiesterase" evidence="3">
    <location>
        <begin position="55"/>
        <end position="271"/>
    </location>
</feature>
<dbReference type="Gene3D" id="3.40.570.10">
    <property type="entry name" value="Extracellular Endonuclease, subunit A"/>
    <property type="match status" value="1"/>
</dbReference>
<evidence type="ECO:0008006" key="6">
    <source>
        <dbReference type="Google" id="ProtNLM"/>
    </source>
</evidence>
<feature type="chain" id="PRO_5042070901" description="Endonuclease domain-containing 1 protein-like" evidence="1">
    <location>
        <begin position="22"/>
        <end position="378"/>
    </location>
</feature>
<accession>A0AAD8FVB5</accession>
<feature type="signal peptide" evidence="1">
    <location>
        <begin position="1"/>
        <end position="21"/>
    </location>
</feature>
<dbReference type="PANTHER" id="PTHR21472">
    <property type="entry name" value="ENDONUCLEASE DOMAIN-CONTAINING 1 PROTEIN ENDOD1"/>
    <property type="match status" value="1"/>
</dbReference>
<dbReference type="InterPro" id="IPR020821">
    <property type="entry name" value="ENPP1-3/EXOG-like_nuc-like"/>
</dbReference>
<dbReference type="SMART" id="SM00892">
    <property type="entry name" value="Endonuclease_NS"/>
    <property type="match status" value="1"/>
</dbReference>
<dbReference type="GO" id="GO:0003676">
    <property type="term" value="F:nucleic acid binding"/>
    <property type="evidence" value="ECO:0007669"/>
    <property type="project" value="InterPro"/>
</dbReference>
<evidence type="ECO:0000313" key="5">
    <source>
        <dbReference type="Proteomes" id="UP001230051"/>
    </source>
</evidence>
<dbReference type="SMART" id="SM00477">
    <property type="entry name" value="NUC"/>
    <property type="match status" value="1"/>
</dbReference>
<dbReference type="InterPro" id="IPR044925">
    <property type="entry name" value="His-Me_finger_sf"/>
</dbReference>
<sequence length="378" mass="43716">MAPIVLFLISALAALPLGLEAHVVQDFSLCKEFFYKNTEPTGIDQNAAKICQKRGFYYYASLYSKSHRIPMYSAYTIDFTCRDNDVPRREVWFIEPQISNLDGEDMTLARQNKDIIKLNQALNEDYGHTDYDRRHLNPNNYHCNDGRVATFTLTNAVPMDACFNRVYWRKYEDYLRSIVLELSGMGTPYFVTGAVPSGNRIPVPGLDATEEVRVFSRVTIPSHVWTALCFKHNDEQYSFSIGYIGENKVDAIIQVMSIPDLVHMLRGLYSSPYLQIFEDDCYSNTQKSKKTLQQLFKKLHLPQLQRAFSLDGNVQNLLTASLSKRQRRSGSHEPAKKPRITHMTVVRQQRVHEAQRHHYLYVRTQVERALFLADINER</sequence>
<keyword evidence="1" id="KW-0732">Signal</keyword>
<dbReference type="GO" id="GO:0046872">
    <property type="term" value="F:metal ion binding"/>
    <property type="evidence" value="ECO:0007669"/>
    <property type="project" value="InterPro"/>
</dbReference>
<evidence type="ECO:0000259" key="2">
    <source>
        <dbReference type="SMART" id="SM00477"/>
    </source>
</evidence>
<reference evidence="4" key="1">
    <citation type="submission" date="2022-02" db="EMBL/GenBank/DDBJ databases">
        <title>Atlantic sturgeon de novo genome assembly.</title>
        <authorList>
            <person name="Stock M."/>
            <person name="Klopp C."/>
            <person name="Guiguen Y."/>
            <person name="Cabau C."/>
            <person name="Parinello H."/>
            <person name="Santidrian Yebra-Pimentel E."/>
            <person name="Kuhl H."/>
            <person name="Dirks R.P."/>
            <person name="Guessner J."/>
            <person name="Wuertz S."/>
            <person name="Du K."/>
            <person name="Schartl M."/>
        </authorList>
    </citation>
    <scope>NUCLEOTIDE SEQUENCE</scope>
    <source>
        <strain evidence="4">STURGEONOMICS-FGT-2020</strain>
        <tissue evidence="4">Whole blood</tissue>
    </source>
</reference>
<dbReference type="AlphaFoldDB" id="A0AAD8FVB5"/>
<dbReference type="EMBL" id="JAGXEW010000042">
    <property type="protein sequence ID" value="KAK1153197.1"/>
    <property type="molecule type" value="Genomic_DNA"/>
</dbReference>
<dbReference type="SUPFAM" id="SSF54060">
    <property type="entry name" value="His-Me finger endonucleases"/>
    <property type="match status" value="1"/>
</dbReference>